<dbReference type="OrthoDB" id="5429780at2759"/>
<evidence type="ECO:0000313" key="2">
    <source>
        <dbReference type="Proteomes" id="UP001147760"/>
    </source>
</evidence>
<name>A0A9X0BGZ3_9EURO</name>
<proteinExistence type="predicted"/>
<reference evidence="1" key="1">
    <citation type="submission" date="2022-12" db="EMBL/GenBank/DDBJ databases">
        <authorList>
            <person name="Petersen C."/>
        </authorList>
    </citation>
    <scope>NUCLEOTIDE SEQUENCE</scope>
    <source>
        <strain evidence="1">IBT 17660</strain>
    </source>
</reference>
<organism evidence="1 2">
    <name type="scientific">Penicillium desertorum</name>
    <dbReference type="NCBI Taxonomy" id="1303715"/>
    <lineage>
        <taxon>Eukaryota</taxon>
        <taxon>Fungi</taxon>
        <taxon>Dikarya</taxon>
        <taxon>Ascomycota</taxon>
        <taxon>Pezizomycotina</taxon>
        <taxon>Eurotiomycetes</taxon>
        <taxon>Eurotiomycetidae</taxon>
        <taxon>Eurotiales</taxon>
        <taxon>Aspergillaceae</taxon>
        <taxon>Penicillium</taxon>
    </lineage>
</organism>
<comment type="caution">
    <text evidence="1">The sequence shown here is derived from an EMBL/GenBank/DDBJ whole genome shotgun (WGS) entry which is preliminary data.</text>
</comment>
<dbReference type="EMBL" id="JAPWDO010000008">
    <property type="protein sequence ID" value="KAJ5458872.1"/>
    <property type="molecule type" value="Genomic_DNA"/>
</dbReference>
<dbReference type="AlphaFoldDB" id="A0A9X0BGZ3"/>
<evidence type="ECO:0000313" key="1">
    <source>
        <dbReference type="EMBL" id="KAJ5458872.1"/>
    </source>
</evidence>
<sequence length="78" mass="8852">MAEESVEVLEYTQIACTHREDVQSHISEDNVMRLPSGKKASKWVFVQVDTINRLAEQIRGKMHCIIFEAAARSSMTTV</sequence>
<dbReference type="Proteomes" id="UP001147760">
    <property type="component" value="Unassembled WGS sequence"/>
</dbReference>
<keyword evidence="2" id="KW-1185">Reference proteome</keyword>
<reference evidence="1" key="2">
    <citation type="journal article" date="2023" name="IMA Fungus">
        <title>Comparative genomic study of the Penicillium genus elucidates a diverse pangenome and 15 lateral gene transfer events.</title>
        <authorList>
            <person name="Petersen C."/>
            <person name="Sorensen T."/>
            <person name="Nielsen M.R."/>
            <person name="Sondergaard T.E."/>
            <person name="Sorensen J.L."/>
            <person name="Fitzpatrick D.A."/>
            <person name="Frisvad J.C."/>
            <person name="Nielsen K.L."/>
        </authorList>
    </citation>
    <scope>NUCLEOTIDE SEQUENCE</scope>
    <source>
        <strain evidence="1">IBT 17660</strain>
    </source>
</reference>
<protein>
    <submittedName>
        <fullName evidence="1">Uncharacterized protein</fullName>
    </submittedName>
</protein>
<accession>A0A9X0BGZ3</accession>
<gene>
    <name evidence="1" type="ORF">N7530_010816</name>
</gene>